<name>J6ESU5_TRIAS</name>
<organism evidence="1 2">
    <name type="scientific">Trichosporon asahii var. asahii (strain ATCC 90039 / CBS 2479 / JCM 2466 / KCTC 7840 / NBRC 103889/ NCYC 2677 / UAMH 7654)</name>
    <name type="common">Yeast</name>
    <dbReference type="NCBI Taxonomy" id="1186058"/>
    <lineage>
        <taxon>Eukaryota</taxon>
        <taxon>Fungi</taxon>
        <taxon>Dikarya</taxon>
        <taxon>Basidiomycota</taxon>
        <taxon>Agaricomycotina</taxon>
        <taxon>Tremellomycetes</taxon>
        <taxon>Trichosporonales</taxon>
        <taxon>Trichosporonaceae</taxon>
        <taxon>Trichosporon</taxon>
    </lineage>
</organism>
<dbReference type="AlphaFoldDB" id="J6ESU5"/>
<dbReference type="HOGENOM" id="CLU_2741848_0_0_1"/>
<reference evidence="1 2" key="1">
    <citation type="journal article" date="2012" name="Eukaryot. Cell">
        <title>Draft genome sequence of CBS 2479, the standard type strain of Trichosporon asahii.</title>
        <authorList>
            <person name="Yang R.Y."/>
            <person name="Li H.T."/>
            <person name="Zhu H."/>
            <person name="Zhou G.P."/>
            <person name="Wang M."/>
            <person name="Wang L."/>
        </authorList>
    </citation>
    <scope>NUCLEOTIDE SEQUENCE [LARGE SCALE GENOMIC DNA]</scope>
    <source>
        <strain evidence="2">ATCC 90039 / CBS 2479 / JCM 2466 / KCTC 7840 / NCYC 2677 / UAMH 7654</strain>
    </source>
</reference>
<proteinExistence type="predicted"/>
<evidence type="ECO:0000313" key="2">
    <source>
        <dbReference type="Proteomes" id="UP000002748"/>
    </source>
</evidence>
<dbReference type="Proteomes" id="UP000002748">
    <property type="component" value="Unassembled WGS sequence"/>
</dbReference>
<dbReference type="KEGG" id="tasa:A1Q1_05735"/>
<dbReference type="EMBL" id="ALBS01000321">
    <property type="protein sequence ID" value="EJT45822.1"/>
    <property type="molecule type" value="Genomic_DNA"/>
</dbReference>
<gene>
    <name evidence="1" type="ORF">A1Q1_05735</name>
</gene>
<comment type="caution">
    <text evidence="1">The sequence shown here is derived from an EMBL/GenBank/DDBJ whole genome shotgun (WGS) entry which is preliminary data.</text>
</comment>
<dbReference type="VEuPathDB" id="FungiDB:A1Q1_05735"/>
<dbReference type="RefSeq" id="XP_014176419.1">
    <property type="nucleotide sequence ID" value="XM_014320944.1"/>
</dbReference>
<evidence type="ECO:0000313" key="1">
    <source>
        <dbReference type="EMBL" id="EJT45822.1"/>
    </source>
</evidence>
<protein>
    <submittedName>
        <fullName evidence="1">Uncharacterized protein</fullName>
    </submittedName>
</protein>
<dbReference type="GeneID" id="25989247"/>
<sequence length="71" mass="7910">MGRPQAHACESAVSEYPDPSSLQTWGGITACQLLQQDAKAHHRRRRKRLQTWLPPSLTSLIVSHFDTSLAA</sequence>
<dbReference type="PROSITE" id="PS51257">
    <property type="entry name" value="PROKAR_LIPOPROTEIN"/>
    <property type="match status" value="1"/>
</dbReference>
<accession>J6ESU5</accession>